<evidence type="ECO:0000259" key="3">
    <source>
        <dbReference type="SMART" id="SM00047"/>
    </source>
</evidence>
<dbReference type="Gene3D" id="1.10.530.10">
    <property type="match status" value="1"/>
</dbReference>
<dbReference type="SMART" id="SM00047">
    <property type="entry name" value="LYZ2"/>
    <property type="match status" value="1"/>
</dbReference>
<feature type="domain" description="Mannosyl-glycoprotein endo-beta-N-acetylglucosamidase-like" evidence="3">
    <location>
        <begin position="113"/>
        <end position="264"/>
    </location>
</feature>
<feature type="compositionally biased region" description="Polar residues" evidence="2">
    <location>
        <begin position="20"/>
        <end position="36"/>
    </location>
</feature>
<name>A0ABX7USN1_9GAMM</name>
<reference evidence="4 5" key="1">
    <citation type="submission" date="2020-03" db="EMBL/GenBank/DDBJ databases">
        <authorList>
            <person name="Bakhshi Ganjeh M."/>
        </authorList>
    </citation>
    <scope>NUCLEOTIDE SEQUENCE [LARGE SCALE GENOMIC DNA]</scope>
    <source>
        <strain evidence="5">Iran 50</strain>
    </source>
</reference>
<protein>
    <recommendedName>
        <fullName evidence="3">Mannosyl-glycoprotein endo-beta-N-acetylglucosamidase-like domain-containing protein</fullName>
    </recommendedName>
</protein>
<sequence length="264" mass="28322">MSRSNRGTGFNLFVEGDGHISTSGGKLHLNTSNAAPGTSAPDPDHKSDINAAVEALFPAEKKNKKGVAPASASPAPAAAKPAAPEVKQQAQSGKKAADPQAESSTADKKTTRSKPRPIHVQKFIDSNLEAAKKVKQDWGIPVSVTLAQSAQETGWGQHVKNNAWFGIKGKSTSGNSVSFRTSEVINGKRISITDSFRSYNDFAESADDYGRFLNTNPRYKSAFNFVDSPNDFIDKIAKAGYATDPNHAKSLKRIITSQNLTEFD</sequence>
<dbReference type="RefSeq" id="WP_208230529.1">
    <property type="nucleotide sequence ID" value="NZ_CP050854.1"/>
</dbReference>
<dbReference type="PANTHER" id="PTHR33308">
    <property type="entry name" value="PEPTIDOGLYCAN HYDROLASE FLGJ"/>
    <property type="match status" value="1"/>
</dbReference>
<feature type="region of interest" description="Disordered" evidence="2">
    <location>
        <begin position="1"/>
        <end position="121"/>
    </location>
</feature>
<evidence type="ECO:0000256" key="1">
    <source>
        <dbReference type="ARBA" id="ARBA00022801"/>
    </source>
</evidence>
<evidence type="ECO:0000256" key="2">
    <source>
        <dbReference type="SAM" id="MobiDB-lite"/>
    </source>
</evidence>
<accession>A0ABX7USN1</accession>
<proteinExistence type="predicted"/>
<dbReference type="Proteomes" id="UP000671960">
    <property type="component" value="Chromosome"/>
</dbReference>
<evidence type="ECO:0000313" key="4">
    <source>
        <dbReference type="EMBL" id="QTF07906.1"/>
    </source>
</evidence>
<gene>
    <name evidence="4" type="ORF">HC231_08150</name>
</gene>
<evidence type="ECO:0000313" key="5">
    <source>
        <dbReference type="Proteomes" id="UP000671960"/>
    </source>
</evidence>
<keyword evidence="5" id="KW-1185">Reference proteome</keyword>
<dbReference type="InterPro" id="IPR002901">
    <property type="entry name" value="MGlyc_endo_b_GlcNAc-like_dom"/>
</dbReference>
<dbReference type="InterPro" id="IPR051056">
    <property type="entry name" value="Glycosyl_Hydrolase_73"/>
</dbReference>
<organism evidence="4 5">
    <name type="scientific">Brenneria izadpanahii</name>
    <dbReference type="NCBI Taxonomy" id="2722756"/>
    <lineage>
        <taxon>Bacteria</taxon>
        <taxon>Pseudomonadati</taxon>
        <taxon>Pseudomonadota</taxon>
        <taxon>Gammaproteobacteria</taxon>
        <taxon>Enterobacterales</taxon>
        <taxon>Pectobacteriaceae</taxon>
        <taxon>Brenneria</taxon>
    </lineage>
</organism>
<dbReference type="PANTHER" id="PTHR33308:SF9">
    <property type="entry name" value="PEPTIDOGLYCAN HYDROLASE FLGJ"/>
    <property type="match status" value="1"/>
</dbReference>
<dbReference type="EMBL" id="CP050854">
    <property type="protein sequence ID" value="QTF07906.1"/>
    <property type="molecule type" value="Genomic_DNA"/>
</dbReference>
<feature type="compositionally biased region" description="Low complexity" evidence="2">
    <location>
        <begin position="68"/>
        <end position="84"/>
    </location>
</feature>
<dbReference type="Pfam" id="PF01832">
    <property type="entry name" value="Glucosaminidase"/>
    <property type="match status" value="1"/>
</dbReference>
<keyword evidence="1" id="KW-0378">Hydrolase</keyword>